<proteinExistence type="predicted"/>
<feature type="region of interest" description="Disordered" evidence="1">
    <location>
        <begin position="669"/>
        <end position="695"/>
    </location>
</feature>
<feature type="compositionally biased region" description="Polar residues" evidence="1">
    <location>
        <begin position="426"/>
        <end position="440"/>
    </location>
</feature>
<feature type="region of interest" description="Disordered" evidence="1">
    <location>
        <begin position="328"/>
        <end position="362"/>
    </location>
</feature>
<feature type="compositionally biased region" description="Polar residues" evidence="1">
    <location>
        <begin position="671"/>
        <end position="693"/>
    </location>
</feature>
<feature type="region of interest" description="Disordered" evidence="1">
    <location>
        <begin position="572"/>
        <end position="630"/>
    </location>
</feature>
<evidence type="ECO:0000313" key="2">
    <source>
        <dbReference type="EMBL" id="ODV96016.1"/>
    </source>
</evidence>
<feature type="compositionally biased region" description="Low complexity" evidence="1">
    <location>
        <begin position="576"/>
        <end position="588"/>
    </location>
</feature>
<feature type="compositionally biased region" description="Low complexity" evidence="1">
    <location>
        <begin position="603"/>
        <end position="616"/>
    </location>
</feature>
<evidence type="ECO:0000256" key="1">
    <source>
        <dbReference type="SAM" id="MobiDB-lite"/>
    </source>
</evidence>
<reference evidence="3" key="1">
    <citation type="submission" date="2016-05" db="EMBL/GenBank/DDBJ databases">
        <title>Comparative genomics of biotechnologically important yeasts.</title>
        <authorList>
            <consortium name="DOE Joint Genome Institute"/>
            <person name="Riley R."/>
            <person name="Haridas S."/>
            <person name="Wolfe K.H."/>
            <person name="Lopes M.R."/>
            <person name="Hittinger C.T."/>
            <person name="Goker M."/>
            <person name="Salamov A."/>
            <person name="Wisecaver J."/>
            <person name="Long T.M."/>
            <person name="Aerts A.L."/>
            <person name="Barry K."/>
            <person name="Choi C."/>
            <person name="Clum A."/>
            <person name="Coughlan A.Y."/>
            <person name="Deshpande S."/>
            <person name="Douglass A.P."/>
            <person name="Hanson S.J."/>
            <person name="Klenk H.-P."/>
            <person name="Labutti K."/>
            <person name="Lapidus A."/>
            <person name="Lindquist E."/>
            <person name="Lipzen A."/>
            <person name="Meier-Kolthoff J.P."/>
            <person name="Ohm R.A."/>
            <person name="Otillar R.P."/>
            <person name="Pangilinan J."/>
            <person name="Peng Y."/>
            <person name="Rokas A."/>
            <person name="Rosa C.A."/>
            <person name="Scheuner C."/>
            <person name="Sibirny A.A."/>
            <person name="Slot J.C."/>
            <person name="Stielow J.B."/>
            <person name="Sun H."/>
            <person name="Kurtzman C.P."/>
            <person name="Blackwell M."/>
            <person name="Grigoriev I.V."/>
            <person name="Jeffries T.W."/>
        </authorList>
    </citation>
    <scope>NUCLEOTIDE SEQUENCE [LARGE SCALE GENOMIC DNA]</scope>
    <source>
        <strain evidence="3">NRRL Y-2460</strain>
    </source>
</reference>
<accession>A0A1E4TWA6</accession>
<feature type="region of interest" description="Disordered" evidence="1">
    <location>
        <begin position="426"/>
        <end position="477"/>
    </location>
</feature>
<sequence length="1050" mass="114360">MSLSRFFGWKAGRQNSENIETEASVQGFKNFAKRTNATDIDALKLYYKYLKDQNKKVEKREAAGEIDYVPKSSMDDEQLGEEGRQMEISDEETEQEEQEQQEQQEQEIEEDVEEDGQKFDSLERRGERKRIRSESPNNTSIKPENEVEDEIEIPFMRQILARVEPMERYKLLQLKKQMQLESYYQNRINFLNFHNLNATKRIPNSTYAESSTQTNYIPELKSTLKYENNSQPLKFRKLNEGNALETSNSCGTFSGEYLYGSENDENENGKENEKENNVEKIEKVQEITKPTPLYDTIIPTDIAFDDNTKNKYGIKDLAPGMVFMLDKNNKKNPISPTSENQQQLKKAKIDENKTNSNFNVKTDTSKISSADNVPISGPSAGFNFIERNHDSKEKQKNKDLIISESVNANEESVPVINNTTSSFVNLKSDTENKSSGAAKSTENEKPTFSFAPSKTVTLPTKEEGSNQTIGFSFKPQVESEKPSLDATVKIPVSSTLFGSTTDKKEEPSSTNKNPLFSVNFGESKLVNNEKQSDSNVVSTFPSDSQKLEQKPLASFSFGTKSNQDQAQAIPSFSFGNTNLSTSSTNNNDDNTKNSVENKETKKSTFSFGNSAFSNNNKVIGSNPDENKTKSESLFETKKPFDFGGGAGTTNKAFSFGAAPNLDENTAAKLPETTQNNKRKSSNALNEDTTSTPVFSFGKKEENKVSDAKKVFSFGTTSNNVTGAADENKGAASGISFNNNIQAPKPLPVTNSSAFSFNSAVKDQTEKEQPKPAFSFGQSSTPTALSESGLTKQASQSNNVMFGNKDGGASGLNNNKKEPTPFAGSSGLVAPTSQPQPAFSFGGSSRSATPAFGSNTRSNTPSFETKKSSPFFGTGTQQQTSGNQFGGSSAFGTNSNQQQQPQAVGFQFGNKPATVAGNGGIGSAGTSFNQSRSTTPNFTAPNFNFTGASGSLDPSQVFGGAVNNNSTSSTPVFSNPPFGQQGSFQTGAPANSTNNVFGAQPQQANNIFGGTPVTNNIFGGPGTPVSGNNSNNANPRLPLSGRKMAQMRRRR</sequence>
<feature type="compositionally biased region" description="Polar residues" evidence="1">
    <location>
        <begin position="830"/>
        <end position="862"/>
    </location>
</feature>
<feature type="region of interest" description="Disordered" evidence="1">
    <location>
        <begin position="1016"/>
        <end position="1050"/>
    </location>
</feature>
<protein>
    <submittedName>
        <fullName evidence="2">Uncharacterized protein</fullName>
    </submittedName>
</protein>
<name>A0A1E4TWA6_PACTA</name>
<feature type="region of interest" description="Disordered" evidence="1">
    <location>
        <begin position="59"/>
        <end position="145"/>
    </location>
</feature>
<feature type="compositionally biased region" description="Low complexity" evidence="1">
    <location>
        <begin position="870"/>
        <end position="887"/>
    </location>
</feature>
<feature type="region of interest" description="Disordered" evidence="1">
    <location>
        <begin position="526"/>
        <end position="545"/>
    </location>
</feature>
<organism evidence="2 3">
    <name type="scientific">Pachysolen tannophilus NRRL Y-2460</name>
    <dbReference type="NCBI Taxonomy" id="669874"/>
    <lineage>
        <taxon>Eukaryota</taxon>
        <taxon>Fungi</taxon>
        <taxon>Dikarya</taxon>
        <taxon>Ascomycota</taxon>
        <taxon>Saccharomycotina</taxon>
        <taxon>Pichiomycetes</taxon>
        <taxon>Pachysolenaceae</taxon>
        <taxon>Pachysolen</taxon>
    </lineage>
</organism>
<feature type="region of interest" description="Disordered" evidence="1">
    <location>
        <begin position="760"/>
        <end position="899"/>
    </location>
</feature>
<dbReference type="STRING" id="669874.A0A1E4TWA6"/>
<dbReference type="EMBL" id="KV454013">
    <property type="protein sequence ID" value="ODV96016.1"/>
    <property type="molecule type" value="Genomic_DNA"/>
</dbReference>
<feature type="compositionally biased region" description="Polar residues" evidence="1">
    <location>
        <begin position="923"/>
        <end position="941"/>
    </location>
</feature>
<feature type="compositionally biased region" description="Polar residues" evidence="1">
    <location>
        <begin position="331"/>
        <end position="344"/>
    </location>
</feature>
<feature type="compositionally biased region" description="Basic and acidic residues" evidence="1">
    <location>
        <begin position="589"/>
        <end position="602"/>
    </location>
</feature>
<feature type="region of interest" description="Disordered" evidence="1">
    <location>
        <begin position="916"/>
        <end position="941"/>
    </location>
</feature>
<dbReference type="AlphaFoldDB" id="A0A1E4TWA6"/>
<keyword evidence="3" id="KW-1185">Reference proteome</keyword>
<feature type="compositionally biased region" description="Polar residues" evidence="1">
    <location>
        <begin position="775"/>
        <end position="800"/>
    </location>
</feature>
<feature type="compositionally biased region" description="Acidic residues" evidence="1">
    <location>
        <begin position="88"/>
        <end position="114"/>
    </location>
</feature>
<evidence type="ECO:0000313" key="3">
    <source>
        <dbReference type="Proteomes" id="UP000094236"/>
    </source>
</evidence>
<dbReference type="Proteomes" id="UP000094236">
    <property type="component" value="Unassembled WGS sequence"/>
</dbReference>
<feature type="compositionally biased region" description="Basic and acidic residues" evidence="1">
    <location>
        <begin position="115"/>
        <end position="126"/>
    </location>
</feature>
<feature type="compositionally biased region" description="Polar residues" evidence="1">
    <location>
        <begin position="1024"/>
        <end position="1033"/>
    </location>
</feature>
<feature type="region of interest" description="Disordered" evidence="1">
    <location>
        <begin position="497"/>
        <end position="517"/>
    </location>
</feature>
<feature type="compositionally biased region" description="Polar residues" evidence="1">
    <location>
        <begin position="526"/>
        <end position="544"/>
    </location>
</feature>
<feature type="region of interest" description="Disordered" evidence="1">
    <location>
        <begin position="967"/>
        <end position="990"/>
    </location>
</feature>
<gene>
    <name evidence="2" type="ORF">PACTADRAFT_49437</name>
</gene>